<sequence length="371" mass="42285">MKKFVSEIKDRDQVDSVFLVKEKITAMAKNGKPYLTLRLMDKTGEVDAKIWDNVDQISMLFDKDDFLSVRSKASVYLGKMQLIISELSKVPEESVTLADFLPETERNIKEMENELFSLVESVSDINLKSLLNAFFRDTELFSLYRVAPAAKGMHHVYLGGLLEHSLAVAKLVDSIVPLYSGLNRDLLITGALLHDVGKVREMTYMRAFDYTDEGKLIGHITIGVEMLQEKIMTITGFPVELAMLLKHMLLSHHGQYEFGSPKRPKTIEATILNYLDDLDSKINGIKTHIKKETASDSRWTAYHRLYDRYFFKNNGHEEPEMEIESVVETPAEAQPLQAKSVQPREGKHGFHNSPFTQLKEENLDLFQLPKG</sequence>
<reference evidence="4 5" key="1">
    <citation type="submission" date="2009-01" db="EMBL/GenBank/DDBJ databases">
        <title>Complete sequence of Geobacter sp. FRC-32.</title>
        <authorList>
            <consortium name="US DOE Joint Genome Institute"/>
            <person name="Lucas S."/>
            <person name="Copeland A."/>
            <person name="Lapidus A."/>
            <person name="Glavina del Rio T."/>
            <person name="Dalin E."/>
            <person name="Tice H."/>
            <person name="Bruce D."/>
            <person name="Goodwin L."/>
            <person name="Pitluck S."/>
            <person name="Saunders E."/>
            <person name="Brettin T."/>
            <person name="Detter J.C."/>
            <person name="Han C."/>
            <person name="Larimer F."/>
            <person name="Land M."/>
            <person name="Hauser L."/>
            <person name="Kyrpides N."/>
            <person name="Ovchinnikova G."/>
            <person name="Kostka J."/>
            <person name="Richardson P."/>
        </authorList>
    </citation>
    <scope>NUCLEOTIDE SEQUENCE [LARGE SCALE GENOMIC DNA]</scope>
    <source>
        <strain evidence="5">DSM 22248 / JCM 15807 / FRC-32</strain>
    </source>
</reference>
<dbReference type="GO" id="GO:0031125">
    <property type="term" value="P:rRNA 3'-end processing"/>
    <property type="evidence" value="ECO:0007669"/>
    <property type="project" value="TreeGrafter"/>
</dbReference>
<evidence type="ECO:0000259" key="3">
    <source>
        <dbReference type="SMART" id="SM00471"/>
    </source>
</evidence>
<dbReference type="InterPro" id="IPR006674">
    <property type="entry name" value="HD_domain"/>
</dbReference>
<dbReference type="InterPro" id="IPR003607">
    <property type="entry name" value="HD/PDEase_dom"/>
</dbReference>
<proteinExistence type="predicted"/>
<dbReference type="PANTHER" id="PTHR37294">
    <property type="entry name" value="3'-5' EXORIBONUCLEASE YHAM"/>
    <property type="match status" value="1"/>
</dbReference>
<dbReference type="CDD" id="cd04492">
    <property type="entry name" value="YhaM_OBF_like"/>
    <property type="match status" value="1"/>
</dbReference>
<dbReference type="SMART" id="SM00471">
    <property type="entry name" value="HDc"/>
    <property type="match status" value="1"/>
</dbReference>
<dbReference type="STRING" id="316067.Geob_3529"/>
<dbReference type="HOGENOM" id="CLU_056349_2_0_7"/>
<evidence type="ECO:0000313" key="5">
    <source>
        <dbReference type="Proteomes" id="UP000007721"/>
    </source>
</evidence>
<keyword evidence="4" id="KW-0269">Exonuclease</keyword>
<gene>
    <name evidence="4" type="primary">yhaM</name>
    <name evidence="4" type="ordered locus">Geob_3529</name>
</gene>
<dbReference type="KEGG" id="geo:Geob_3529"/>
<feature type="region of interest" description="Disordered" evidence="2">
    <location>
        <begin position="332"/>
        <end position="354"/>
    </location>
</feature>
<keyword evidence="5" id="KW-1185">Reference proteome</keyword>
<dbReference type="AlphaFoldDB" id="B9M682"/>
<evidence type="ECO:0000313" key="4">
    <source>
        <dbReference type="EMBL" id="ACM21870.1"/>
    </source>
</evidence>
<dbReference type="Gene3D" id="1.10.3210.10">
    <property type="entry name" value="Hypothetical protein af1432"/>
    <property type="match status" value="1"/>
</dbReference>
<evidence type="ECO:0000256" key="2">
    <source>
        <dbReference type="SAM" id="MobiDB-lite"/>
    </source>
</evidence>
<accession>B9M682</accession>
<feature type="domain" description="HD/PDEase" evidence="3">
    <location>
        <begin position="157"/>
        <end position="290"/>
    </location>
</feature>
<dbReference type="InterPro" id="IPR006675">
    <property type="entry name" value="HDIG_dom"/>
</dbReference>
<dbReference type="SUPFAM" id="SSF109604">
    <property type="entry name" value="HD-domain/PDEase-like"/>
    <property type="match status" value="1"/>
</dbReference>
<dbReference type="CDD" id="cd00077">
    <property type="entry name" value="HDc"/>
    <property type="match status" value="1"/>
</dbReference>
<dbReference type="eggNOG" id="COG3481">
    <property type="taxonomic scope" value="Bacteria"/>
</dbReference>
<dbReference type="GO" id="GO:0004527">
    <property type="term" value="F:exonuclease activity"/>
    <property type="evidence" value="ECO:0007669"/>
    <property type="project" value="UniProtKB-KW"/>
</dbReference>
<dbReference type="PANTHER" id="PTHR37294:SF1">
    <property type="entry name" value="3'-5' EXORIBONUCLEASE YHAM"/>
    <property type="match status" value="1"/>
</dbReference>
<organism evidence="4 5">
    <name type="scientific">Geotalea daltonii (strain DSM 22248 / JCM 15807 / FRC-32)</name>
    <name type="common">Geobacter daltonii</name>
    <dbReference type="NCBI Taxonomy" id="316067"/>
    <lineage>
        <taxon>Bacteria</taxon>
        <taxon>Pseudomonadati</taxon>
        <taxon>Thermodesulfobacteriota</taxon>
        <taxon>Desulfuromonadia</taxon>
        <taxon>Geobacterales</taxon>
        <taxon>Geobacteraceae</taxon>
        <taxon>Geotalea</taxon>
    </lineage>
</organism>
<keyword evidence="4" id="KW-0540">Nuclease</keyword>
<keyword evidence="1" id="KW-0378">Hydrolase</keyword>
<dbReference type="Proteomes" id="UP000007721">
    <property type="component" value="Chromosome"/>
</dbReference>
<dbReference type="EMBL" id="CP001390">
    <property type="protein sequence ID" value="ACM21870.1"/>
    <property type="molecule type" value="Genomic_DNA"/>
</dbReference>
<evidence type="ECO:0000256" key="1">
    <source>
        <dbReference type="ARBA" id="ARBA00022801"/>
    </source>
</evidence>
<dbReference type="RefSeq" id="WP_012648598.1">
    <property type="nucleotide sequence ID" value="NC_011979.1"/>
</dbReference>
<protein>
    <submittedName>
        <fullName evidence="4">3'-to-5' exonuclease YhaM</fullName>
    </submittedName>
</protein>
<dbReference type="NCBIfam" id="TIGR00277">
    <property type="entry name" value="HDIG"/>
    <property type="match status" value="1"/>
</dbReference>
<dbReference type="Pfam" id="PF01966">
    <property type="entry name" value="HD"/>
    <property type="match status" value="1"/>
</dbReference>
<name>B9M682_GEODF</name>
<dbReference type="InterPro" id="IPR050798">
    <property type="entry name" value="YhaM_exoribonuc/phosphodiest"/>
</dbReference>